<organism evidence="2 3">
    <name type="scientific">Vicia faba</name>
    <name type="common">Broad bean</name>
    <name type="synonym">Faba vulgaris</name>
    <dbReference type="NCBI Taxonomy" id="3906"/>
    <lineage>
        <taxon>Eukaryota</taxon>
        <taxon>Viridiplantae</taxon>
        <taxon>Streptophyta</taxon>
        <taxon>Embryophyta</taxon>
        <taxon>Tracheophyta</taxon>
        <taxon>Spermatophyta</taxon>
        <taxon>Magnoliopsida</taxon>
        <taxon>eudicotyledons</taxon>
        <taxon>Gunneridae</taxon>
        <taxon>Pentapetalae</taxon>
        <taxon>rosids</taxon>
        <taxon>fabids</taxon>
        <taxon>Fabales</taxon>
        <taxon>Fabaceae</taxon>
        <taxon>Papilionoideae</taxon>
        <taxon>50 kb inversion clade</taxon>
        <taxon>NPAAA clade</taxon>
        <taxon>Hologalegina</taxon>
        <taxon>IRL clade</taxon>
        <taxon>Fabeae</taxon>
        <taxon>Vicia</taxon>
    </lineage>
</organism>
<evidence type="ECO:0000256" key="1">
    <source>
        <dbReference type="SAM" id="Phobius"/>
    </source>
</evidence>
<evidence type="ECO:0008006" key="4">
    <source>
        <dbReference type="Google" id="ProtNLM"/>
    </source>
</evidence>
<keyword evidence="1" id="KW-0472">Membrane</keyword>
<dbReference type="EMBL" id="OX451737">
    <property type="protein sequence ID" value="CAI8598701.1"/>
    <property type="molecule type" value="Genomic_DNA"/>
</dbReference>
<name>A0AAV0ZLC9_VICFA</name>
<proteinExistence type="predicted"/>
<evidence type="ECO:0000313" key="2">
    <source>
        <dbReference type="EMBL" id="CAI8598701.1"/>
    </source>
</evidence>
<dbReference type="PANTHER" id="PTHR33116:SF86">
    <property type="entry name" value="REVERSE TRANSCRIPTASE DOMAIN-CONTAINING PROTEIN"/>
    <property type="match status" value="1"/>
</dbReference>
<evidence type="ECO:0000313" key="3">
    <source>
        <dbReference type="Proteomes" id="UP001157006"/>
    </source>
</evidence>
<protein>
    <recommendedName>
        <fullName evidence="4">Reverse transcriptase</fullName>
    </recommendedName>
</protein>
<gene>
    <name evidence="2" type="ORF">VFH_II140480</name>
</gene>
<reference evidence="2 3" key="1">
    <citation type="submission" date="2023-01" db="EMBL/GenBank/DDBJ databases">
        <authorList>
            <person name="Kreplak J."/>
        </authorList>
    </citation>
    <scope>NUCLEOTIDE SEQUENCE [LARGE SCALE GENOMIC DNA]</scope>
</reference>
<keyword evidence="3" id="KW-1185">Reference proteome</keyword>
<sequence length="286" mass="32912">MNPTKAPGSDRLPALFFRNISILWVMMFGGMCWTFSITRRTQLKKKSKGKKGVMALKLDMSKAYDRLKLEFVTNTLETMGFPMSLVPLIWRYQLTSGQVMNLDKSEVSFSKNMNAGLRDTMCNRLGVQVIDNHSKYMGITMVFDWSKKDIFSLVLERVWKKIKGWNDRFVSRVGKEVLIKVVAQDNPSYIMSCYKLPEGICKEIKSMGQTSDAELRLSSSYAWRSILSAKEPATKVTRWRIVYGSKVKSWQDNWISSNPSFKPLSRRRNLDVNAIVYSLIDHVIDS</sequence>
<feature type="transmembrane region" description="Helical" evidence="1">
    <location>
        <begin position="20"/>
        <end position="38"/>
    </location>
</feature>
<keyword evidence="1" id="KW-0812">Transmembrane</keyword>
<keyword evidence="1" id="KW-1133">Transmembrane helix</keyword>
<accession>A0AAV0ZLC9</accession>
<dbReference type="Proteomes" id="UP001157006">
    <property type="component" value="Chromosome 2"/>
</dbReference>
<dbReference type="AlphaFoldDB" id="A0AAV0ZLC9"/>
<dbReference type="PANTHER" id="PTHR33116">
    <property type="entry name" value="REVERSE TRANSCRIPTASE ZINC-BINDING DOMAIN-CONTAINING PROTEIN-RELATED-RELATED"/>
    <property type="match status" value="1"/>
</dbReference>